<dbReference type="AlphaFoldDB" id="W2RUY5"/>
<dbReference type="CDD" id="cd01530">
    <property type="entry name" value="Cdc25"/>
    <property type="match status" value="1"/>
</dbReference>
<dbReference type="PROSITE" id="PS50206">
    <property type="entry name" value="RHODANESE_3"/>
    <property type="match status" value="1"/>
</dbReference>
<dbReference type="GO" id="GO:0051301">
    <property type="term" value="P:cell division"/>
    <property type="evidence" value="ECO:0007669"/>
    <property type="project" value="UniProtKB-UniRule"/>
</dbReference>
<dbReference type="Proteomes" id="UP000030752">
    <property type="component" value="Unassembled WGS sequence"/>
</dbReference>
<evidence type="ECO:0000256" key="2">
    <source>
        <dbReference type="ARBA" id="ARBA00013064"/>
    </source>
</evidence>
<feature type="domain" description="Rhodanese" evidence="12">
    <location>
        <begin position="357"/>
        <end position="461"/>
    </location>
</feature>
<accession>W2RUY5</accession>
<feature type="compositionally biased region" description="Polar residues" evidence="11">
    <location>
        <begin position="195"/>
        <end position="208"/>
    </location>
</feature>
<evidence type="ECO:0000256" key="5">
    <source>
        <dbReference type="ARBA" id="ARBA00022801"/>
    </source>
</evidence>
<evidence type="ECO:0000256" key="1">
    <source>
        <dbReference type="ARBA" id="ARBA00011065"/>
    </source>
</evidence>
<dbReference type="GO" id="GO:0005634">
    <property type="term" value="C:nucleus"/>
    <property type="evidence" value="ECO:0007669"/>
    <property type="project" value="TreeGrafter"/>
</dbReference>
<dbReference type="InterPro" id="IPR000751">
    <property type="entry name" value="MPI_Phosphatase"/>
</dbReference>
<feature type="region of interest" description="Disordered" evidence="11">
    <location>
        <begin position="528"/>
        <end position="552"/>
    </location>
</feature>
<gene>
    <name evidence="13" type="ORF">HMPREF1541_05735</name>
</gene>
<evidence type="ECO:0000256" key="3">
    <source>
        <dbReference type="ARBA" id="ARBA00022618"/>
    </source>
</evidence>
<dbReference type="VEuPathDB" id="FungiDB:HMPREF1541_05735"/>
<dbReference type="GO" id="GO:0004725">
    <property type="term" value="F:protein tyrosine phosphatase activity"/>
    <property type="evidence" value="ECO:0007669"/>
    <property type="project" value="UniProtKB-UniRule"/>
</dbReference>
<dbReference type="GO" id="GO:0000086">
    <property type="term" value="P:G2/M transition of mitotic cell cycle"/>
    <property type="evidence" value="ECO:0007669"/>
    <property type="project" value="TreeGrafter"/>
</dbReference>
<evidence type="ECO:0000313" key="14">
    <source>
        <dbReference type="Proteomes" id="UP000030752"/>
    </source>
</evidence>
<feature type="region of interest" description="Disordered" evidence="11">
    <location>
        <begin position="257"/>
        <end position="308"/>
    </location>
</feature>
<keyword evidence="14" id="KW-1185">Reference proteome</keyword>
<dbReference type="SMART" id="SM00450">
    <property type="entry name" value="RHOD"/>
    <property type="match status" value="1"/>
</dbReference>
<dbReference type="InParanoid" id="W2RUY5"/>
<keyword evidence="3 10" id="KW-0132">Cell division</keyword>
<feature type="region of interest" description="Disordered" evidence="11">
    <location>
        <begin position="151"/>
        <end position="215"/>
    </location>
</feature>
<evidence type="ECO:0000256" key="6">
    <source>
        <dbReference type="ARBA" id="ARBA00022912"/>
    </source>
</evidence>
<dbReference type="Gene3D" id="3.40.250.10">
    <property type="entry name" value="Rhodanese-like domain"/>
    <property type="match status" value="1"/>
</dbReference>
<sequence>MMETSSPLGAMHQLHNLHYGCKIEGPGAFVSRLHSTSTFGPEAFNFRDLAMKRSTNMDYFNMPKPVRGSSPTASLAADLSQNMHIDQSPDVPPTPRRALFAGNIFQARDKCFATTPPVASSPGIVDGMDMDMSPLPHKVPYGTLDIQLQLQSPTPDESPTESSMLSPPTSAPLSSELLSPLMMEKKKPTPRRPSLTRTKGLSTGSIPQAPNPECQLPPFRFGNYQATKSSLTLEQIWESSPPQKPSPVQSLMRPRQSFLGARGGGSPLAAHTRKVSTSNPIQRPRKLTRRSLSMFENPGDVMKQDQETEPSLPPIVDIESQHHVLQLPHFQSDQAGDLPRITKDTMIDVLDGRYNHMYEKRVIIDCRFEYEYHGGHIDGAVNFNDREKLATQLLDVEPTSNALLIFHCEYSAHRAPLTAKFIRNRDRTVNADRYPALTYPEVYILDGGYSSFFKDHQSRCFPQNYVEMDAKEHELACERGLGKVKQRAKLMRAQTFAFGQHSPSVDSSPTAMGRSRIDSDDMDISLDYTPAPAGRPTLDHLRRGGTLRQASY</sequence>
<dbReference type="PANTHER" id="PTHR10828:SF17">
    <property type="entry name" value="PROTEIN-TYROSINE-PHOSPHATASE"/>
    <property type="match status" value="1"/>
</dbReference>
<evidence type="ECO:0000256" key="8">
    <source>
        <dbReference type="ARBA" id="ARBA00051722"/>
    </source>
</evidence>
<comment type="function">
    <text evidence="10">Tyrosine protein phosphatase which functions as a dosage-dependent inducer of mitotic progression.</text>
</comment>
<dbReference type="FunFam" id="3.40.250.10:FF:000021">
    <property type="entry name" value="M-phase inducer phosphatase cdc-25.2"/>
    <property type="match status" value="1"/>
</dbReference>
<evidence type="ECO:0000256" key="11">
    <source>
        <dbReference type="SAM" id="MobiDB-lite"/>
    </source>
</evidence>
<dbReference type="GO" id="GO:0010971">
    <property type="term" value="P:positive regulation of G2/M transition of mitotic cell cycle"/>
    <property type="evidence" value="ECO:0007669"/>
    <property type="project" value="TreeGrafter"/>
</dbReference>
<proteinExistence type="inferred from homology"/>
<name>W2RUY5_CYPE1</name>
<dbReference type="GeneID" id="19973074"/>
<comment type="catalytic activity">
    <reaction evidence="8 10">
        <text>O-phospho-L-tyrosyl-[protein] + H2O = L-tyrosyl-[protein] + phosphate</text>
        <dbReference type="Rhea" id="RHEA:10684"/>
        <dbReference type="Rhea" id="RHEA-COMP:10136"/>
        <dbReference type="Rhea" id="RHEA-COMP:20101"/>
        <dbReference type="ChEBI" id="CHEBI:15377"/>
        <dbReference type="ChEBI" id="CHEBI:43474"/>
        <dbReference type="ChEBI" id="CHEBI:46858"/>
        <dbReference type="ChEBI" id="CHEBI:61978"/>
        <dbReference type="EC" id="3.1.3.48"/>
    </reaction>
</comment>
<reference evidence="13 14" key="1">
    <citation type="submission" date="2013-03" db="EMBL/GenBank/DDBJ databases">
        <title>The Genome Sequence of Phialophora europaea CBS 101466.</title>
        <authorList>
            <consortium name="The Broad Institute Genomics Platform"/>
            <person name="Cuomo C."/>
            <person name="de Hoog S."/>
            <person name="Gorbushina A."/>
            <person name="Walker B."/>
            <person name="Young S.K."/>
            <person name="Zeng Q."/>
            <person name="Gargeya S."/>
            <person name="Fitzgerald M."/>
            <person name="Haas B."/>
            <person name="Abouelleil A."/>
            <person name="Allen A.W."/>
            <person name="Alvarado L."/>
            <person name="Arachchi H.M."/>
            <person name="Berlin A.M."/>
            <person name="Chapman S.B."/>
            <person name="Gainer-Dewar J."/>
            <person name="Goldberg J."/>
            <person name="Griggs A."/>
            <person name="Gujja S."/>
            <person name="Hansen M."/>
            <person name="Howarth C."/>
            <person name="Imamovic A."/>
            <person name="Ireland A."/>
            <person name="Larimer J."/>
            <person name="McCowan C."/>
            <person name="Murphy C."/>
            <person name="Pearson M."/>
            <person name="Poon T.W."/>
            <person name="Priest M."/>
            <person name="Roberts A."/>
            <person name="Saif S."/>
            <person name="Shea T."/>
            <person name="Sisk P."/>
            <person name="Sykes S."/>
            <person name="Wortman J."/>
            <person name="Nusbaum C."/>
            <person name="Birren B."/>
        </authorList>
    </citation>
    <scope>NUCLEOTIDE SEQUENCE [LARGE SCALE GENOMIC DNA]</scope>
    <source>
        <strain evidence="13 14">CBS 101466</strain>
    </source>
</reference>
<dbReference type="GO" id="GO:0110032">
    <property type="term" value="P:positive regulation of G2/MI transition of meiotic cell cycle"/>
    <property type="evidence" value="ECO:0007669"/>
    <property type="project" value="TreeGrafter"/>
</dbReference>
<evidence type="ECO:0000313" key="13">
    <source>
        <dbReference type="EMBL" id="ETN39509.1"/>
    </source>
</evidence>
<dbReference type="EC" id="3.1.3.48" evidence="2 10"/>
<organism evidence="13 14">
    <name type="scientific">Cyphellophora europaea (strain CBS 101466)</name>
    <name type="common">Phialophora europaea</name>
    <dbReference type="NCBI Taxonomy" id="1220924"/>
    <lineage>
        <taxon>Eukaryota</taxon>
        <taxon>Fungi</taxon>
        <taxon>Dikarya</taxon>
        <taxon>Ascomycota</taxon>
        <taxon>Pezizomycotina</taxon>
        <taxon>Eurotiomycetes</taxon>
        <taxon>Chaetothyriomycetidae</taxon>
        <taxon>Chaetothyriales</taxon>
        <taxon>Cyphellophoraceae</taxon>
        <taxon>Cyphellophora</taxon>
    </lineage>
</organism>
<keyword evidence="7 10" id="KW-0131">Cell cycle</keyword>
<dbReference type="EMBL" id="KB822721">
    <property type="protein sequence ID" value="ETN39509.1"/>
    <property type="molecule type" value="Genomic_DNA"/>
</dbReference>
<keyword evidence="6 10" id="KW-0904">Protein phosphatase</keyword>
<dbReference type="HOGENOM" id="CLU_017900_0_0_1"/>
<keyword evidence="4 10" id="KW-0498">Mitosis</keyword>
<dbReference type="PANTHER" id="PTHR10828">
    <property type="entry name" value="M-PHASE INDUCER PHOSPHATASE DUAL SPECIFICITY PHOSPHATASE CDC25"/>
    <property type="match status" value="1"/>
</dbReference>
<dbReference type="RefSeq" id="XP_008718294.1">
    <property type="nucleotide sequence ID" value="XM_008720072.1"/>
</dbReference>
<dbReference type="PRINTS" id="PR00716">
    <property type="entry name" value="MPIPHPHTASE"/>
</dbReference>
<dbReference type="Pfam" id="PF00581">
    <property type="entry name" value="Rhodanese"/>
    <property type="match status" value="1"/>
</dbReference>
<dbReference type="GO" id="GO:0005737">
    <property type="term" value="C:cytoplasm"/>
    <property type="evidence" value="ECO:0007669"/>
    <property type="project" value="TreeGrafter"/>
</dbReference>
<dbReference type="STRING" id="1220924.W2RUY5"/>
<evidence type="ECO:0000256" key="10">
    <source>
        <dbReference type="RuleBase" id="RU368028"/>
    </source>
</evidence>
<dbReference type="InterPro" id="IPR036873">
    <property type="entry name" value="Rhodanese-like_dom_sf"/>
</dbReference>
<evidence type="ECO:0000256" key="4">
    <source>
        <dbReference type="ARBA" id="ARBA00022776"/>
    </source>
</evidence>
<evidence type="ECO:0000259" key="12">
    <source>
        <dbReference type="PROSITE" id="PS50206"/>
    </source>
</evidence>
<dbReference type="InterPro" id="IPR001763">
    <property type="entry name" value="Rhodanese-like_dom"/>
</dbReference>
<keyword evidence="5 10" id="KW-0378">Hydrolase</keyword>
<dbReference type="OrthoDB" id="26523at2759"/>
<evidence type="ECO:0000256" key="7">
    <source>
        <dbReference type="ARBA" id="ARBA00023306"/>
    </source>
</evidence>
<comment type="similarity">
    <text evidence="1 10">Belongs to the MPI phosphatase family.</text>
</comment>
<dbReference type="SUPFAM" id="SSF52821">
    <property type="entry name" value="Rhodanese/Cell cycle control phosphatase"/>
    <property type="match status" value="1"/>
</dbReference>
<feature type="compositionally biased region" description="Low complexity" evidence="11">
    <location>
        <begin position="152"/>
        <end position="182"/>
    </location>
</feature>
<protein>
    <recommendedName>
        <fullName evidence="9 10">M-phase inducer phosphatase</fullName>
        <ecNumber evidence="2 10">3.1.3.48</ecNumber>
    </recommendedName>
</protein>
<evidence type="ECO:0000256" key="9">
    <source>
        <dbReference type="ARBA" id="ARBA00067190"/>
    </source>
</evidence>
<dbReference type="eggNOG" id="KOG3772">
    <property type="taxonomic scope" value="Eukaryota"/>
</dbReference>